<reference evidence="1" key="2">
    <citation type="submission" date="2018-01" db="EMBL/GenBank/DDBJ databases">
        <authorList>
            <person name="Clerissi C."/>
        </authorList>
    </citation>
    <scope>NUCLEOTIDE SEQUENCE</scope>
    <source>
        <strain evidence="1">Cupriavidus taiwanensis STM 8556</strain>
        <plasmid evidence="1">CBM2613_p</plasmid>
    </source>
</reference>
<dbReference type="AlphaFoldDB" id="A0A375EBR9"/>
<dbReference type="EMBL" id="LT976981">
    <property type="protein sequence ID" value="SOZ74497.1"/>
    <property type="molecule type" value="Genomic_DNA"/>
</dbReference>
<geneLocation type="plasmid" evidence="2">
    <name>I</name>
</geneLocation>
<sequence>MFVNRGEQYGQHRSFHCAVASAELELDTMTASRVFPFDVTVVSAENAATAAFEAAVGNERNGPVGLTAIARSWADVGAAFVGTVIGAYFRVLDMDMWPTYIHAIAVLI</sequence>
<evidence type="ECO:0000313" key="1">
    <source>
        <dbReference type="EMBL" id="SOZ74497.1"/>
    </source>
</evidence>
<keyword evidence="1" id="KW-0614">Plasmid</keyword>
<accession>A0A375EBR9</accession>
<name>A0A375EBR9_9BURK</name>
<evidence type="ECO:0000313" key="3">
    <source>
        <dbReference type="Proteomes" id="UP000256952"/>
    </source>
</evidence>
<evidence type="ECO:0000313" key="2">
    <source>
        <dbReference type="EMBL" id="SPD48776.1"/>
    </source>
</evidence>
<geneLocation type="plasmid" evidence="1">
    <name>CBM2613_p</name>
</geneLocation>
<protein>
    <submittedName>
        <fullName evidence="1">Uncharacterized protein</fullName>
    </submittedName>
</protein>
<gene>
    <name evidence="2" type="ORF">CBM2612_P0121</name>
    <name evidence="1" type="ORF">CBM2613_P30011</name>
</gene>
<proteinExistence type="predicted"/>
<organism evidence="1 3">
    <name type="scientific">Cupriavidus taiwanensis</name>
    <dbReference type="NCBI Taxonomy" id="164546"/>
    <lineage>
        <taxon>Bacteria</taxon>
        <taxon>Pseudomonadati</taxon>
        <taxon>Pseudomonadota</taxon>
        <taxon>Betaproteobacteria</taxon>
        <taxon>Burkholderiales</taxon>
        <taxon>Burkholderiaceae</taxon>
        <taxon>Cupriavidus</taxon>
    </lineage>
</organism>
<reference evidence="2 3" key="1">
    <citation type="submission" date="2018-01" db="EMBL/GenBank/DDBJ databases">
        <authorList>
            <person name="Gaut B.S."/>
            <person name="Morton B.R."/>
            <person name="Clegg M.T."/>
            <person name="Duvall M.R."/>
        </authorList>
    </citation>
    <scope>NUCLEOTIDE SEQUENCE [LARGE SCALE GENOMIC DNA]</scope>
    <source>
        <strain evidence="2">Cupriavidus taiwanensis STM 8555</strain>
        <plasmid evidence="2">I</plasmid>
        <plasmid evidence="3">Plasmid cbm2613_p</plasmid>
    </source>
</reference>
<geneLocation type="plasmid" evidence="3">
    <name>cbm2613_p</name>
</geneLocation>
<dbReference type="EMBL" id="LT984809">
    <property type="protein sequence ID" value="SPD48776.1"/>
    <property type="molecule type" value="Genomic_DNA"/>
</dbReference>
<dbReference type="Proteomes" id="UP000256952">
    <property type="component" value="Plasmid CBM2613_p"/>
</dbReference>